<protein>
    <submittedName>
        <fullName evidence="2">Uncharacterized protein</fullName>
    </submittedName>
</protein>
<name>A0ABW5M4N9_9BACT</name>
<keyword evidence="3" id="KW-1185">Reference proteome</keyword>
<comment type="caution">
    <text evidence="2">The sequence shown here is derived from an EMBL/GenBank/DDBJ whole genome shotgun (WGS) entry which is preliminary data.</text>
</comment>
<feature type="compositionally biased region" description="Acidic residues" evidence="1">
    <location>
        <begin position="94"/>
        <end position="103"/>
    </location>
</feature>
<sequence>MSLFMKFYSPDGADETAATGLGEGTAADDAVIGQDRNERTDDAENTAGYLTNAKSDAKADGGDQANVRGGDSTILGAGGAAGGLSGDGERTDEYDAAVMGLDD</sequence>
<dbReference type="Proteomes" id="UP001597469">
    <property type="component" value="Unassembled WGS sequence"/>
</dbReference>
<feature type="compositionally biased region" description="Gly residues" evidence="1">
    <location>
        <begin position="76"/>
        <end position="86"/>
    </location>
</feature>
<evidence type="ECO:0000313" key="3">
    <source>
        <dbReference type="Proteomes" id="UP001597469"/>
    </source>
</evidence>
<gene>
    <name evidence="2" type="ORF">ACFSUS_14820</name>
</gene>
<feature type="region of interest" description="Disordered" evidence="1">
    <location>
        <begin position="1"/>
        <end position="103"/>
    </location>
</feature>
<evidence type="ECO:0000313" key="2">
    <source>
        <dbReference type="EMBL" id="MFD2571913.1"/>
    </source>
</evidence>
<organism evidence="2 3">
    <name type="scientific">Spirosoma soli</name>
    <dbReference type="NCBI Taxonomy" id="1770529"/>
    <lineage>
        <taxon>Bacteria</taxon>
        <taxon>Pseudomonadati</taxon>
        <taxon>Bacteroidota</taxon>
        <taxon>Cytophagia</taxon>
        <taxon>Cytophagales</taxon>
        <taxon>Cytophagaceae</taxon>
        <taxon>Spirosoma</taxon>
    </lineage>
</organism>
<proteinExistence type="predicted"/>
<reference evidence="3" key="1">
    <citation type="journal article" date="2019" name="Int. J. Syst. Evol. Microbiol.">
        <title>The Global Catalogue of Microorganisms (GCM) 10K type strain sequencing project: providing services to taxonomists for standard genome sequencing and annotation.</title>
        <authorList>
            <consortium name="The Broad Institute Genomics Platform"/>
            <consortium name="The Broad Institute Genome Sequencing Center for Infectious Disease"/>
            <person name="Wu L."/>
            <person name="Ma J."/>
        </authorList>
    </citation>
    <scope>NUCLEOTIDE SEQUENCE [LARGE SCALE GENOMIC DNA]</scope>
    <source>
        <strain evidence="3">KCTC 42805</strain>
    </source>
</reference>
<accession>A0ABW5M4N9</accession>
<dbReference type="EMBL" id="JBHULN010000008">
    <property type="protein sequence ID" value="MFD2571913.1"/>
    <property type="molecule type" value="Genomic_DNA"/>
</dbReference>
<feature type="compositionally biased region" description="Low complexity" evidence="1">
    <location>
        <begin position="15"/>
        <end position="30"/>
    </location>
</feature>
<evidence type="ECO:0000256" key="1">
    <source>
        <dbReference type="SAM" id="MobiDB-lite"/>
    </source>
</evidence>